<comment type="similarity">
    <text evidence="2">Belongs to the aspartate/ornithine carbamoyltransferase superfamily.</text>
</comment>
<name>H0UKW5_9BACT</name>
<evidence type="ECO:0000259" key="3">
    <source>
        <dbReference type="Pfam" id="PF00185"/>
    </source>
</evidence>
<reference evidence="5 6" key="1">
    <citation type="submission" date="2011-11" db="EMBL/GenBank/DDBJ databases">
        <title>The Noncontiguous Finished genome of Jonquetella anthropi DSM 22815.</title>
        <authorList>
            <consortium name="US DOE Joint Genome Institute (JGI-PGF)"/>
            <person name="Lucas S."/>
            <person name="Copeland A."/>
            <person name="Lapidus A."/>
            <person name="Glavina del Rio T."/>
            <person name="Dalin E."/>
            <person name="Tice H."/>
            <person name="Bruce D."/>
            <person name="Goodwin L."/>
            <person name="Pitluck S."/>
            <person name="Peters L."/>
            <person name="Mikhailova N."/>
            <person name="Held B."/>
            <person name="Kyrpides N."/>
            <person name="Mavromatis K."/>
            <person name="Ivanova N."/>
            <person name="Markowitz V."/>
            <person name="Cheng J.-F."/>
            <person name="Hugenholtz P."/>
            <person name="Woyke T."/>
            <person name="Wu D."/>
            <person name="Gronow S."/>
            <person name="Wellnitz S."/>
            <person name="Brambilla E."/>
            <person name="Klenk H.-P."/>
            <person name="Eisen J.A."/>
        </authorList>
    </citation>
    <scope>NUCLEOTIDE SEQUENCE [LARGE SCALE GENOMIC DNA]</scope>
    <source>
        <strain evidence="5 6">DSM 22815</strain>
    </source>
</reference>
<evidence type="ECO:0000313" key="6">
    <source>
        <dbReference type="Proteomes" id="UP000003806"/>
    </source>
</evidence>
<dbReference type="RefSeq" id="WP_008521378.1">
    <property type="nucleotide sequence ID" value="NZ_CM001376.1"/>
</dbReference>
<dbReference type="InterPro" id="IPR006132">
    <property type="entry name" value="Asp/Orn_carbamoyltranf_P-bd"/>
</dbReference>
<sequence length="338" mass="37517">MALTANFAPMNIKDELEATGLKGRNLEFLTDLTREQYGHLFRAAEMIEPFWRNGLNLMEGKVLCALFFQPSTRTRFSTELAMLRQGGRVISESNPAVNSSAAKGESLSDHLTTASCYADIIGLRHPDYETVKAALPAARVPVISCGWGNETHPTQGLLDMYTAYRAFGGFEGLRVCIASSDLSRARSGHSFAMGLAIMGAEIVYVGLSEHPIPTLIMDKLKAAGAKIETHYDLSREDFIDVMATCHLCYLPGCCVPKDNPAARNDFMEKIAKFYIHLEDLKKIRGRTGRIVGLMHSLPRNEVEFDYAIDHSEFELYFKQMSFSVPIRMALVSSMVGVN</sequence>
<dbReference type="HOGENOM" id="CLU_043846_1_2_0"/>
<dbReference type="OrthoDB" id="9802587at2"/>
<evidence type="ECO:0000313" key="5">
    <source>
        <dbReference type="EMBL" id="EHM13324.1"/>
    </source>
</evidence>
<dbReference type="UniPathway" id="UPA00070">
    <property type="reaction ID" value="UER00116"/>
</dbReference>
<dbReference type="SUPFAM" id="SSF53671">
    <property type="entry name" value="Aspartate/ornithine carbamoyltransferase"/>
    <property type="match status" value="1"/>
</dbReference>
<feature type="domain" description="Aspartate/ornithine carbamoyltransferase carbamoyl-P binding" evidence="4">
    <location>
        <begin position="26"/>
        <end position="164"/>
    </location>
</feature>
<dbReference type="Proteomes" id="UP000003806">
    <property type="component" value="Chromosome"/>
</dbReference>
<dbReference type="Pfam" id="PF02729">
    <property type="entry name" value="OTCace_N"/>
    <property type="match status" value="1"/>
</dbReference>
<gene>
    <name evidence="5" type="ORF">JonanDRAFT_0951</name>
</gene>
<dbReference type="GO" id="GO:0044205">
    <property type="term" value="P:'de novo' UMP biosynthetic process"/>
    <property type="evidence" value="ECO:0007669"/>
    <property type="project" value="UniProtKB-UniPathway"/>
</dbReference>
<dbReference type="GO" id="GO:0016743">
    <property type="term" value="F:carboxyl- or carbamoyltransferase activity"/>
    <property type="evidence" value="ECO:0007669"/>
    <property type="project" value="InterPro"/>
</dbReference>
<dbReference type="GO" id="GO:0016597">
    <property type="term" value="F:amino acid binding"/>
    <property type="evidence" value="ECO:0007669"/>
    <property type="project" value="InterPro"/>
</dbReference>
<protein>
    <submittedName>
        <fullName evidence="5">Aspartate carbamoyltransferase, catalytic chain</fullName>
    </submittedName>
</protein>
<keyword evidence="6" id="KW-1185">Reference proteome</keyword>
<dbReference type="InterPro" id="IPR006130">
    <property type="entry name" value="Asp/Orn_carbamoylTrfase"/>
</dbReference>
<dbReference type="PANTHER" id="PTHR45753">
    <property type="entry name" value="ORNITHINE CARBAMOYLTRANSFERASE, MITOCHONDRIAL"/>
    <property type="match status" value="1"/>
</dbReference>
<dbReference type="InterPro" id="IPR006131">
    <property type="entry name" value="Asp_carbamoyltransf_Asp/Orn-bd"/>
</dbReference>
<dbReference type="PRINTS" id="PR00101">
    <property type="entry name" value="ATCASE"/>
</dbReference>
<dbReference type="InterPro" id="IPR036901">
    <property type="entry name" value="Asp/Orn_carbamoylTrfase_sf"/>
</dbReference>
<evidence type="ECO:0000256" key="1">
    <source>
        <dbReference type="ARBA" id="ARBA00022679"/>
    </source>
</evidence>
<evidence type="ECO:0000259" key="4">
    <source>
        <dbReference type="Pfam" id="PF02729"/>
    </source>
</evidence>
<dbReference type="PRINTS" id="PR00100">
    <property type="entry name" value="AOTCASE"/>
</dbReference>
<dbReference type="Pfam" id="PF00185">
    <property type="entry name" value="OTCace"/>
    <property type="match status" value="1"/>
</dbReference>
<dbReference type="GO" id="GO:0006520">
    <property type="term" value="P:amino acid metabolic process"/>
    <property type="evidence" value="ECO:0007669"/>
    <property type="project" value="InterPro"/>
</dbReference>
<proteinExistence type="inferred from homology"/>
<dbReference type="STRING" id="885272.JonanDRAFT_0951"/>
<dbReference type="PANTHER" id="PTHR45753:SF6">
    <property type="entry name" value="ASPARTATE CARBAMOYLTRANSFERASE"/>
    <property type="match status" value="1"/>
</dbReference>
<accession>H0UKW5</accession>
<organism evidence="5 6">
    <name type="scientific">Jonquetella anthropi DSM 22815</name>
    <dbReference type="NCBI Taxonomy" id="885272"/>
    <lineage>
        <taxon>Bacteria</taxon>
        <taxon>Thermotogati</taxon>
        <taxon>Synergistota</taxon>
        <taxon>Synergistia</taxon>
        <taxon>Synergistales</taxon>
        <taxon>Dethiosulfovibrionaceae</taxon>
        <taxon>Jonquetella</taxon>
    </lineage>
</organism>
<dbReference type="Gene3D" id="3.40.50.1370">
    <property type="entry name" value="Aspartate/ornithine carbamoyltransferase"/>
    <property type="match status" value="2"/>
</dbReference>
<dbReference type="EMBL" id="CM001376">
    <property type="protein sequence ID" value="EHM13324.1"/>
    <property type="molecule type" value="Genomic_DNA"/>
</dbReference>
<evidence type="ECO:0000256" key="2">
    <source>
        <dbReference type="RuleBase" id="RU003634"/>
    </source>
</evidence>
<keyword evidence="1 2" id="KW-0808">Transferase</keyword>
<dbReference type="AlphaFoldDB" id="H0UKW5"/>
<dbReference type="eggNOG" id="COG0540">
    <property type="taxonomic scope" value="Bacteria"/>
</dbReference>
<feature type="domain" description="Aspartate/ornithine carbamoyltransferase Asp/Orn-binding" evidence="3">
    <location>
        <begin position="181"/>
        <end position="333"/>
    </location>
</feature>